<protein>
    <submittedName>
        <fullName evidence="1">Uncharacterized protein</fullName>
    </submittedName>
</protein>
<sequence>MLTYVELIELRDKLINNEIGIELAKERCWKDFKEGQRSWHTKDWKERRLKFIKEKCQICSSTETLTLQHLSHPKKYNEYLREITRTYTNHYINSNSEIDKSPYRNHILDNYEYVPIPLCPNCMNKNPGERVRKIPKYRCADCKHEFEEAIYRSAIELISIFFKDEDAYEVRDKCFVSNDKWKNKHNLSNIKYWFQRNIAKNKDAESIEKKAFILYLNDNIKYLSFEDTITACKKCASNYDLYKMELCPKCKEHYKGIQYPTCIQCLPEEKRKAVEEKIEFGKQWREMEKRLGID</sequence>
<reference evidence="1 2" key="1">
    <citation type="submission" date="2023-09" db="EMBL/GenBank/DDBJ databases">
        <title>Novel taxa isolated from Blanes Bay.</title>
        <authorList>
            <person name="Rey-Velasco X."/>
            <person name="Lucena T."/>
        </authorList>
    </citation>
    <scope>NUCLEOTIDE SEQUENCE [LARGE SCALE GENOMIC DNA]</scope>
    <source>
        <strain evidence="1 2">S334</strain>
    </source>
</reference>
<dbReference type="RefSeq" id="WP_314013587.1">
    <property type="nucleotide sequence ID" value="NZ_JAVTTP010000001.1"/>
</dbReference>
<evidence type="ECO:0000313" key="1">
    <source>
        <dbReference type="EMBL" id="MDT7828328.1"/>
    </source>
</evidence>
<comment type="caution">
    <text evidence="1">The sequence shown here is derived from an EMBL/GenBank/DDBJ whole genome shotgun (WGS) entry which is preliminary data.</text>
</comment>
<name>A0ABU3L4L4_9FLAO</name>
<organism evidence="1 2">
    <name type="scientific">Pricia mediterranea</name>
    <dbReference type="NCBI Taxonomy" id="3076079"/>
    <lineage>
        <taxon>Bacteria</taxon>
        <taxon>Pseudomonadati</taxon>
        <taxon>Bacteroidota</taxon>
        <taxon>Flavobacteriia</taxon>
        <taxon>Flavobacteriales</taxon>
        <taxon>Flavobacteriaceae</taxon>
        <taxon>Pricia</taxon>
    </lineage>
</organism>
<dbReference type="EMBL" id="JAVTTP010000001">
    <property type="protein sequence ID" value="MDT7828328.1"/>
    <property type="molecule type" value="Genomic_DNA"/>
</dbReference>
<evidence type="ECO:0000313" key="2">
    <source>
        <dbReference type="Proteomes" id="UP001250656"/>
    </source>
</evidence>
<dbReference type="Proteomes" id="UP001250656">
    <property type="component" value="Unassembled WGS sequence"/>
</dbReference>
<accession>A0ABU3L4L4</accession>
<gene>
    <name evidence="1" type="ORF">RQM65_06605</name>
</gene>
<keyword evidence="2" id="KW-1185">Reference proteome</keyword>
<proteinExistence type="predicted"/>